<dbReference type="Proteomes" id="UP000887577">
    <property type="component" value="Unplaced"/>
</dbReference>
<evidence type="ECO:0000313" key="4">
    <source>
        <dbReference type="WBParaSite" id="PSU_v2.g3719.t1"/>
    </source>
</evidence>
<feature type="transmembrane region" description="Helical" evidence="1">
    <location>
        <begin position="63"/>
        <end position="83"/>
    </location>
</feature>
<sequence>MASRTVIFCCIFMLLNKEINGEGIFHTDKTDKNLPVINDGTIAPVNPPHPTRAYRTETLLKDAAVVAAIGAVAAAVVGAYAVYNNQKNSDHQNGNDER</sequence>
<keyword evidence="3" id="KW-1185">Reference proteome</keyword>
<keyword evidence="1" id="KW-0812">Transmembrane</keyword>
<keyword evidence="1" id="KW-0472">Membrane</keyword>
<keyword evidence="2" id="KW-0732">Signal</keyword>
<organism evidence="3 4">
    <name type="scientific">Panagrolaimus superbus</name>
    <dbReference type="NCBI Taxonomy" id="310955"/>
    <lineage>
        <taxon>Eukaryota</taxon>
        <taxon>Metazoa</taxon>
        <taxon>Ecdysozoa</taxon>
        <taxon>Nematoda</taxon>
        <taxon>Chromadorea</taxon>
        <taxon>Rhabditida</taxon>
        <taxon>Tylenchina</taxon>
        <taxon>Panagrolaimomorpha</taxon>
        <taxon>Panagrolaimoidea</taxon>
        <taxon>Panagrolaimidae</taxon>
        <taxon>Panagrolaimus</taxon>
    </lineage>
</organism>
<evidence type="ECO:0000256" key="1">
    <source>
        <dbReference type="SAM" id="Phobius"/>
    </source>
</evidence>
<accession>A0A914YU99</accession>
<evidence type="ECO:0000256" key="2">
    <source>
        <dbReference type="SAM" id="SignalP"/>
    </source>
</evidence>
<name>A0A914YU99_9BILA</name>
<feature type="signal peptide" evidence="2">
    <location>
        <begin position="1"/>
        <end position="21"/>
    </location>
</feature>
<dbReference type="AlphaFoldDB" id="A0A914YU99"/>
<keyword evidence="1" id="KW-1133">Transmembrane helix</keyword>
<dbReference type="WBParaSite" id="PSU_v2.g3719.t1">
    <property type="protein sequence ID" value="PSU_v2.g3719.t1"/>
    <property type="gene ID" value="PSU_v2.g3719"/>
</dbReference>
<evidence type="ECO:0000313" key="3">
    <source>
        <dbReference type="Proteomes" id="UP000887577"/>
    </source>
</evidence>
<proteinExistence type="predicted"/>
<reference evidence="4" key="1">
    <citation type="submission" date="2022-11" db="UniProtKB">
        <authorList>
            <consortium name="WormBaseParasite"/>
        </authorList>
    </citation>
    <scope>IDENTIFICATION</scope>
</reference>
<protein>
    <submittedName>
        <fullName evidence="4">Uncharacterized protein</fullName>
    </submittedName>
</protein>
<feature type="chain" id="PRO_5037137204" evidence="2">
    <location>
        <begin position="22"/>
        <end position="98"/>
    </location>
</feature>